<sequence length="365" mass="40858">MQVKEQLRGLPPYQPGKSIEEVKREYGLSDIIKLASNENPYGSSPAAKAAIAAELDRLAVYPDGYARTLREKVATHLGVKETQLLFGNGSDEVVQIFCRAFLEPGTNTVMAAPTFPQYRHNAVIERAEVREVPLVDGRHNLEAMLSAIDERTRLVWICNPNNPTGTYVNETELRAFLDRVPPHVLVVLDEAYYEYVTAPDYPQTVPLLNEYSQLVVMRTFSKAYGLAALRIGYGIASEALIRAVEPAREPFNTSTVAQAAAAAALDDQAFLRACVERNRAELERYYRFCDEHGLKYYPSQTNFVFIDFGIDGNEVFQYLLERGVIVRSGRALGLPTGVRVTIGTKEQNDRVFETIASMLREKQLA</sequence>
<evidence type="ECO:0000256" key="4">
    <source>
        <dbReference type="ARBA" id="ARBA00022576"/>
    </source>
</evidence>
<dbReference type="InterPro" id="IPR015422">
    <property type="entry name" value="PyrdxlP-dep_Trfase_small"/>
</dbReference>
<evidence type="ECO:0000256" key="9">
    <source>
        <dbReference type="HAMAP-Rule" id="MF_01023"/>
    </source>
</evidence>
<dbReference type="EMBL" id="LQYV01000091">
    <property type="protein sequence ID" value="KYD24902.1"/>
    <property type="molecule type" value="Genomic_DNA"/>
</dbReference>
<dbReference type="NCBIfam" id="TIGR01141">
    <property type="entry name" value="hisC"/>
    <property type="match status" value="1"/>
</dbReference>
<reference evidence="12 14" key="1">
    <citation type="submission" date="2016-01" db="EMBL/GenBank/DDBJ databases">
        <title>Draft Genome Sequences of Seven Thermophilic Sporeformers Isolated from Foods.</title>
        <authorList>
            <person name="Berendsen E.M."/>
            <person name="Wells-Bennik M.H."/>
            <person name="Krawcyk A.O."/>
            <person name="De Jong A."/>
            <person name="Holsappel S."/>
            <person name="Eijlander R.T."/>
            <person name="Kuipers O.P."/>
        </authorList>
    </citation>
    <scope>NUCLEOTIDE SEQUENCE [LARGE SCALE GENOMIC DNA]</scope>
    <source>
        <strain evidence="12 14">B4109</strain>
    </source>
</reference>
<proteinExistence type="inferred from homology"/>
<feature type="modified residue" description="N6-(pyridoxal phosphate)lysine" evidence="9">
    <location>
        <position position="222"/>
    </location>
</feature>
<evidence type="ECO:0000313" key="13">
    <source>
        <dbReference type="EMBL" id="RLQ15140.1"/>
    </source>
</evidence>
<dbReference type="Pfam" id="PF00155">
    <property type="entry name" value="Aminotran_1_2"/>
    <property type="match status" value="1"/>
</dbReference>
<dbReference type="Gene3D" id="3.40.640.10">
    <property type="entry name" value="Type I PLP-dependent aspartate aminotransferase-like (Major domain)"/>
    <property type="match status" value="1"/>
</dbReference>
<dbReference type="InterPro" id="IPR005861">
    <property type="entry name" value="HisP_aminotrans"/>
</dbReference>
<dbReference type="SUPFAM" id="SSF53383">
    <property type="entry name" value="PLP-dependent transferases"/>
    <property type="match status" value="1"/>
</dbReference>
<dbReference type="InterPro" id="IPR001917">
    <property type="entry name" value="Aminotrans_II_pyridoxalP_BS"/>
</dbReference>
<name>A0A0K9HPZ9_GEOSE</name>
<dbReference type="GeneID" id="89611884"/>
<evidence type="ECO:0000256" key="7">
    <source>
        <dbReference type="ARBA" id="ARBA00023102"/>
    </source>
</evidence>
<evidence type="ECO:0000313" key="12">
    <source>
        <dbReference type="EMBL" id="KYD24902.1"/>
    </source>
</evidence>
<dbReference type="Proteomes" id="UP000266922">
    <property type="component" value="Unassembled WGS sequence"/>
</dbReference>
<evidence type="ECO:0000256" key="2">
    <source>
        <dbReference type="ARBA" id="ARBA00005011"/>
    </source>
</evidence>
<keyword evidence="16" id="KW-1185">Reference proteome</keyword>
<dbReference type="OrthoDB" id="9813612at2"/>
<evidence type="ECO:0000313" key="15">
    <source>
        <dbReference type="Proteomes" id="UP000266922"/>
    </source>
</evidence>
<evidence type="ECO:0000256" key="1">
    <source>
        <dbReference type="ARBA" id="ARBA00001933"/>
    </source>
</evidence>
<reference evidence="11 16" key="2">
    <citation type="submission" date="2016-03" db="EMBL/GenBank/DDBJ databases">
        <title>Spore heat resistance.</title>
        <authorList>
            <person name="Boekhorst J."/>
            <person name="Berendsen E.M."/>
            <person name="Wells-Bennik M.H."/>
            <person name="Kuipers O.P."/>
        </authorList>
    </citation>
    <scope>NUCLEOTIDE SEQUENCE [LARGE SCALE GENOMIC DNA]</scope>
    <source>
        <strain evidence="11 16">GS8</strain>
    </source>
</reference>
<dbReference type="GO" id="GO:0000105">
    <property type="term" value="P:L-histidine biosynthetic process"/>
    <property type="evidence" value="ECO:0007669"/>
    <property type="project" value="UniProtKB-UniRule"/>
</dbReference>
<evidence type="ECO:0000256" key="3">
    <source>
        <dbReference type="ARBA" id="ARBA00011738"/>
    </source>
</evidence>
<dbReference type="EC" id="2.6.1.9" evidence="9"/>
<evidence type="ECO:0000256" key="6">
    <source>
        <dbReference type="ARBA" id="ARBA00022898"/>
    </source>
</evidence>
<gene>
    <name evidence="9" type="primary">hisC</name>
    <name evidence="12" type="ORF">B4109_1757</name>
    <name evidence="13" type="ORF">D9548_01645</name>
    <name evidence="11" type="ORF">GS8_1908</name>
</gene>
<dbReference type="InterPro" id="IPR050106">
    <property type="entry name" value="HistidinolP_aminotransfase"/>
</dbReference>
<dbReference type="GO" id="GO:0030170">
    <property type="term" value="F:pyridoxal phosphate binding"/>
    <property type="evidence" value="ECO:0007669"/>
    <property type="project" value="InterPro"/>
</dbReference>
<dbReference type="RefSeq" id="WP_049624825.1">
    <property type="nucleotide sequence ID" value="NZ_JARMRZ010000102.1"/>
</dbReference>
<comment type="pathway">
    <text evidence="2 9">Amino-acid biosynthesis; L-histidine biosynthesis; L-histidine from 5-phospho-alpha-D-ribose 1-diphosphate: step 7/9.</text>
</comment>
<dbReference type="UniPathway" id="UPA00031">
    <property type="reaction ID" value="UER00012"/>
</dbReference>
<organism evidence="12 14">
    <name type="scientific">Geobacillus stearothermophilus</name>
    <name type="common">Bacillus stearothermophilus</name>
    <dbReference type="NCBI Taxonomy" id="1422"/>
    <lineage>
        <taxon>Bacteria</taxon>
        <taxon>Bacillati</taxon>
        <taxon>Bacillota</taxon>
        <taxon>Bacilli</taxon>
        <taxon>Bacillales</taxon>
        <taxon>Anoxybacillaceae</taxon>
        <taxon>Geobacillus</taxon>
    </lineage>
</organism>
<dbReference type="GO" id="GO:0004400">
    <property type="term" value="F:histidinol-phosphate transaminase activity"/>
    <property type="evidence" value="ECO:0007669"/>
    <property type="project" value="UniProtKB-UniRule"/>
</dbReference>
<dbReference type="PANTHER" id="PTHR43643:SF3">
    <property type="entry name" value="HISTIDINOL-PHOSPHATE AMINOTRANSFERASE"/>
    <property type="match status" value="1"/>
</dbReference>
<dbReference type="HAMAP" id="MF_01023">
    <property type="entry name" value="HisC_aminotrans_2"/>
    <property type="match status" value="1"/>
</dbReference>
<dbReference type="PANTHER" id="PTHR43643">
    <property type="entry name" value="HISTIDINOL-PHOSPHATE AMINOTRANSFERASE 2"/>
    <property type="match status" value="1"/>
</dbReference>
<dbReference type="Gene3D" id="3.90.1150.10">
    <property type="entry name" value="Aspartate Aminotransferase, domain 1"/>
    <property type="match status" value="1"/>
</dbReference>
<comment type="subunit">
    <text evidence="3 9">Homodimer.</text>
</comment>
<reference evidence="13 15" key="3">
    <citation type="submission" date="2018-10" db="EMBL/GenBank/DDBJ databases">
        <title>Geobacillus stearothermophilus in processing lines of powdered infant formula.</title>
        <authorList>
            <person name="Rhee M.S."/>
            <person name="Choi I.-G."/>
            <person name="Cho T.J."/>
            <person name="Park B."/>
        </authorList>
    </citation>
    <scope>NUCLEOTIDE SEQUENCE [LARGE SCALE GENOMIC DNA]</scope>
    <source>
        <strain evidence="13 15">FHS-PPGT130</strain>
    </source>
</reference>
<dbReference type="Proteomes" id="UP000773850">
    <property type="component" value="Unassembled WGS sequence"/>
</dbReference>
<keyword evidence="7 9" id="KW-0368">Histidine biosynthesis</keyword>
<keyword evidence="5 9" id="KW-0808">Transferase</keyword>
<dbReference type="EMBL" id="LUCS01000028">
    <property type="protein sequence ID" value="KAF6509751.1"/>
    <property type="molecule type" value="Genomic_DNA"/>
</dbReference>
<evidence type="ECO:0000256" key="5">
    <source>
        <dbReference type="ARBA" id="ARBA00022679"/>
    </source>
</evidence>
<dbReference type="CDD" id="cd00609">
    <property type="entry name" value="AAT_like"/>
    <property type="match status" value="1"/>
</dbReference>
<dbReference type="Proteomes" id="UP000075424">
    <property type="component" value="Unassembled WGS sequence"/>
</dbReference>
<dbReference type="InterPro" id="IPR015421">
    <property type="entry name" value="PyrdxlP-dep_Trfase_major"/>
</dbReference>
<evidence type="ECO:0000313" key="11">
    <source>
        <dbReference type="EMBL" id="KAF6509751.1"/>
    </source>
</evidence>
<dbReference type="AlphaFoldDB" id="A0A0K9HPZ9"/>
<comment type="cofactor">
    <cofactor evidence="1 9">
        <name>pyridoxal 5'-phosphate</name>
        <dbReference type="ChEBI" id="CHEBI:597326"/>
    </cofactor>
</comment>
<keyword evidence="9" id="KW-0028">Amino-acid biosynthesis</keyword>
<comment type="catalytic activity">
    <reaction evidence="8 9">
        <text>L-histidinol phosphate + 2-oxoglutarate = 3-(imidazol-4-yl)-2-oxopropyl phosphate + L-glutamate</text>
        <dbReference type="Rhea" id="RHEA:23744"/>
        <dbReference type="ChEBI" id="CHEBI:16810"/>
        <dbReference type="ChEBI" id="CHEBI:29985"/>
        <dbReference type="ChEBI" id="CHEBI:57766"/>
        <dbReference type="ChEBI" id="CHEBI:57980"/>
        <dbReference type="EC" id="2.6.1.9"/>
    </reaction>
</comment>
<keyword evidence="6 9" id="KW-0663">Pyridoxal phosphate</keyword>
<evidence type="ECO:0000313" key="16">
    <source>
        <dbReference type="Proteomes" id="UP000773850"/>
    </source>
</evidence>
<protein>
    <recommendedName>
        <fullName evidence="9">Histidinol-phosphate aminotransferase</fullName>
        <ecNumber evidence="9">2.6.1.9</ecNumber>
    </recommendedName>
    <alternativeName>
        <fullName evidence="9">Imidazole acetol-phosphate transaminase</fullName>
    </alternativeName>
</protein>
<evidence type="ECO:0000256" key="8">
    <source>
        <dbReference type="ARBA" id="ARBA00047481"/>
    </source>
</evidence>
<accession>A0A0K9HPZ9</accession>
<keyword evidence="4 9" id="KW-0032">Aminotransferase</keyword>
<dbReference type="PATRIC" id="fig|1422.14.peg.2563"/>
<comment type="caution">
    <text evidence="12">The sequence shown here is derived from an EMBL/GenBank/DDBJ whole genome shotgun (WGS) entry which is preliminary data.</text>
</comment>
<feature type="domain" description="Aminotransferase class I/classII large" evidence="10">
    <location>
        <begin position="30"/>
        <end position="355"/>
    </location>
</feature>
<evidence type="ECO:0000259" key="10">
    <source>
        <dbReference type="Pfam" id="PF00155"/>
    </source>
</evidence>
<dbReference type="InterPro" id="IPR004839">
    <property type="entry name" value="Aminotransferase_I/II_large"/>
</dbReference>
<dbReference type="EMBL" id="RCTJ01000002">
    <property type="protein sequence ID" value="RLQ15140.1"/>
    <property type="molecule type" value="Genomic_DNA"/>
</dbReference>
<dbReference type="PROSITE" id="PS00599">
    <property type="entry name" value="AA_TRANSFER_CLASS_2"/>
    <property type="match status" value="1"/>
</dbReference>
<dbReference type="InterPro" id="IPR015424">
    <property type="entry name" value="PyrdxlP-dep_Trfase"/>
</dbReference>
<comment type="similarity">
    <text evidence="9">Belongs to the class-II pyridoxal-phosphate-dependent aminotransferase family. Histidinol-phosphate aminotransferase subfamily.</text>
</comment>
<evidence type="ECO:0000313" key="14">
    <source>
        <dbReference type="Proteomes" id="UP000075424"/>
    </source>
</evidence>